<dbReference type="GO" id="GO:0004364">
    <property type="term" value="F:glutathione transferase activity"/>
    <property type="evidence" value="ECO:0007669"/>
    <property type="project" value="TreeGrafter"/>
</dbReference>
<dbReference type="InterPro" id="IPR050213">
    <property type="entry name" value="GST_superfamily"/>
</dbReference>
<feature type="domain" description="GST C-terminal" evidence="1">
    <location>
        <begin position="1"/>
        <end position="120"/>
    </location>
</feature>
<dbReference type="InterPro" id="IPR004046">
    <property type="entry name" value="GST_C"/>
</dbReference>
<dbReference type="InterPro" id="IPR036282">
    <property type="entry name" value="Glutathione-S-Trfase_C_sf"/>
</dbReference>
<name>A0A914YD72_9BILA</name>
<dbReference type="SUPFAM" id="SSF47616">
    <property type="entry name" value="GST C-terminal domain-like"/>
    <property type="match status" value="1"/>
</dbReference>
<evidence type="ECO:0000313" key="2">
    <source>
        <dbReference type="Proteomes" id="UP000887577"/>
    </source>
</evidence>
<accession>A0A914YD72</accession>
<evidence type="ECO:0000313" key="3">
    <source>
        <dbReference type="WBParaSite" id="PSU_v2.g15405.t1"/>
    </source>
</evidence>
<dbReference type="Pfam" id="PF14497">
    <property type="entry name" value="GST_C_3"/>
    <property type="match status" value="1"/>
</dbReference>
<dbReference type="WBParaSite" id="PSU_v2.g15405.t1">
    <property type="protein sequence ID" value="PSU_v2.g15405.t1"/>
    <property type="gene ID" value="PSU_v2.g15405"/>
</dbReference>
<dbReference type="Gene3D" id="1.20.1050.10">
    <property type="match status" value="1"/>
</dbReference>
<dbReference type="Proteomes" id="UP000887577">
    <property type="component" value="Unplaced"/>
</dbReference>
<dbReference type="PROSITE" id="PS50405">
    <property type="entry name" value="GST_CTER"/>
    <property type="match status" value="1"/>
</dbReference>
<dbReference type="GO" id="GO:0006749">
    <property type="term" value="P:glutathione metabolic process"/>
    <property type="evidence" value="ECO:0007669"/>
    <property type="project" value="TreeGrafter"/>
</dbReference>
<evidence type="ECO:0000259" key="1">
    <source>
        <dbReference type="PROSITE" id="PS50405"/>
    </source>
</evidence>
<dbReference type="CDD" id="cd03192">
    <property type="entry name" value="GST_C_Sigma_like"/>
    <property type="match status" value="1"/>
</dbReference>
<dbReference type="InterPro" id="IPR010987">
    <property type="entry name" value="Glutathione-S-Trfase_C-like"/>
</dbReference>
<reference evidence="3" key="1">
    <citation type="submission" date="2022-11" db="UniProtKB">
        <authorList>
            <consortium name="WormBaseParasite"/>
        </authorList>
    </citation>
    <scope>IDENTIFICATION</scope>
</reference>
<sequence length="120" mass="14160">MFAHQCHDTITAIQPWVRAYINNESKEKIDETWNAVAIPQFRNMFAQFFEAQLTKNESGYLIGNKITWIDFFAANLCEMMQHLGDRSILDEYPNLRLHWESIYTHPKLIAAIEKQRQSKV</sequence>
<dbReference type="AlphaFoldDB" id="A0A914YD72"/>
<organism evidence="2 3">
    <name type="scientific">Panagrolaimus superbus</name>
    <dbReference type="NCBI Taxonomy" id="310955"/>
    <lineage>
        <taxon>Eukaryota</taxon>
        <taxon>Metazoa</taxon>
        <taxon>Ecdysozoa</taxon>
        <taxon>Nematoda</taxon>
        <taxon>Chromadorea</taxon>
        <taxon>Rhabditida</taxon>
        <taxon>Tylenchina</taxon>
        <taxon>Panagrolaimomorpha</taxon>
        <taxon>Panagrolaimoidea</taxon>
        <taxon>Panagrolaimidae</taxon>
        <taxon>Panagrolaimus</taxon>
    </lineage>
</organism>
<keyword evidence="2" id="KW-1185">Reference proteome</keyword>
<dbReference type="PANTHER" id="PTHR11571:SF256">
    <property type="entry name" value="GST C-TERMINAL DOMAIN-CONTAINING PROTEIN-RELATED"/>
    <property type="match status" value="1"/>
</dbReference>
<proteinExistence type="predicted"/>
<protein>
    <submittedName>
        <fullName evidence="3">GST C-terminal domain-containing protein</fullName>
    </submittedName>
</protein>
<dbReference type="PANTHER" id="PTHR11571">
    <property type="entry name" value="GLUTATHIONE S-TRANSFERASE"/>
    <property type="match status" value="1"/>
</dbReference>